<feature type="transmembrane region" description="Helical" evidence="5">
    <location>
        <begin position="356"/>
        <end position="376"/>
    </location>
</feature>
<keyword evidence="3 5" id="KW-1133">Transmembrane helix</keyword>
<accession>A0A084B4V6</accession>
<dbReference type="OrthoDB" id="4159154at2759"/>
<dbReference type="EMBL" id="KL648068">
    <property type="protein sequence ID" value="KEY72585.1"/>
    <property type="molecule type" value="Genomic_DNA"/>
</dbReference>
<evidence type="ECO:0000256" key="4">
    <source>
        <dbReference type="ARBA" id="ARBA00023136"/>
    </source>
</evidence>
<evidence type="ECO:0008006" key="8">
    <source>
        <dbReference type="Google" id="ProtNLM"/>
    </source>
</evidence>
<dbReference type="GO" id="GO:0016020">
    <property type="term" value="C:membrane"/>
    <property type="evidence" value="ECO:0007669"/>
    <property type="project" value="UniProtKB-SubCell"/>
</dbReference>
<name>A0A084B4V6_STACB</name>
<dbReference type="PANTHER" id="PTHR19317">
    <property type="entry name" value="PRENYLATED RAB ACCEPTOR 1-RELATED"/>
    <property type="match status" value="1"/>
</dbReference>
<dbReference type="Proteomes" id="UP000028045">
    <property type="component" value="Unassembled WGS sequence"/>
</dbReference>
<evidence type="ECO:0000256" key="5">
    <source>
        <dbReference type="SAM" id="Phobius"/>
    </source>
</evidence>
<keyword evidence="7" id="KW-1185">Reference proteome</keyword>
<dbReference type="Pfam" id="PF03208">
    <property type="entry name" value="PRA1"/>
    <property type="match status" value="1"/>
</dbReference>
<evidence type="ECO:0000313" key="7">
    <source>
        <dbReference type="Proteomes" id="UP000028045"/>
    </source>
</evidence>
<evidence type="ECO:0000256" key="3">
    <source>
        <dbReference type="ARBA" id="ARBA00022989"/>
    </source>
</evidence>
<proteinExistence type="predicted"/>
<dbReference type="GO" id="GO:0005794">
    <property type="term" value="C:Golgi apparatus"/>
    <property type="evidence" value="ECO:0007669"/>
    <property type="project" value="TreeGrafter"/>
</dbReference>
<keyword evidence="2 5" id="KW-0812">Transmembrane</keyword>
<dbReference type="InterPro" id="IPR004895">
    <property type="entry name" value="Prenylated_rab_accept_PRA1"/>
</dbReference>
<dbReference type="PANTHER" id="PTHR19317:SF0">
    <property type="entry name" value="PRENYLATED RAB ACCEPTOR PROTEIN 1"/>
    <property type="match status" value="1"/>
</dbReference>
<organism evidence="6 7">
    <name type="scientific">Stachybotrys chartarum (strain CBS 109288 / IBT 7711)</name>
    <name type="common">Toxic black mold</name>
    <name type="synonym">Stilbospora chartarum</name>
    <dbReference type="NCBI Taxonomy" id="1280523"/>
    <lineage>
        <taxon>Eukaryota</taxon>
        <taxon>Fungi</taxon>
        <taxon>Dikarya</taxon>
        <taxon>Ascomycota</taxon>
        <taxon>Pezizomycotina</taxon>
        <taxon>Sordariomycetes</taxon>
        <taxon>Hypocreomycetidae</taxon>
        <taxon>Hypocreales</taxon>
        <taxon>Stachybotryaceae</taxon>
        <taxon>Stachybotrys</taxon>
    </lineage>
</organism>
<evidence type="ECO:0000256" key="1">
    <source>
        <dbReference type="ARBA" id="ARBA00004141"/>
    </source>
</evidence>
<dbReference type="HOGENOM" id="CLU_702433_0_0_1"/>
<sequence>MLATFLTARLPLIVPLILSTTSAILCALCLSAGRTPGFLEDLAILRLNTSTIGRSLLDFVSSCDNDKNAGNISNDDNNPLNSISDTWNDVEQEVSNAFDGLANSVIDKAVDLLDIPERYSLHVMTICEGLNGPDAGLNVTQCSDLTSESTALQFRHWPTDAKPGLDCHIAPFLMFALQWVGLAAGNQAAIPAPGILLPPNSHEFLLCLIDKKDTTVSSSKAKSFMLTTCKMGMAHASAVISKLPKYWQSNLQLISELSGSTVVSWPTTFAELESRIRQNLYSFSKNYSAIFVIITTSSILTHWKLLLVAGFLCGALHLRKSYGDAIEIGGRRFSAPQLDILLYIASMLAVLRSSPIATVISIVGRGILMVLAHAVLTQKRNGPEENSVSKRQQ</sequence>
<protein>
    <recommendedName>
        <fullName evidence="8">PRA1 family protein</fullName>
    </recommendedName>
</protein>
<comment type="subcellular location">
    <subcellularLocation>
        <location evidence="1">Membrane</location>
        <topology evidence="1">Multi-pass membrane protein</topology>
    </subcellularLocation>
</comment>
<evidence type="ECO:0000313" key="6">
    <source>
        <dbReference type="EMBL" id="KEY72585.1"/>
    </source>
</evidence>
<gene>
    <name evidence="6" type="ORF">S7711_09746</name>
</gene>
<evidence type="ECO:0000256" key="2">
    <source>
        <dbReference type="ARBA" id="ARBA00022692"/>
    </source>
</evidence>
<feature type="transmembrane region" description="Helical" evidence="5">
    <location>
        <begin position="287"/>
        <end position="312"/>
    </location>
</feature>
<dbReference type="AlphaFoldDB" id="A0A084B4V6"/>
<keyword evidence="4 5" id="KW-0472">Membrane</keyword>
<reference evidence="6 7" key="1">
    <citation type="journal article" date="2014" name="BMC Genomics">
        <title>Comparative genome sequencing reveals chemotype-specific gene clusters in the toxigenic black mold Stachybotrys.</title>
        <authorList>
            <person name="Semeiks J."/>
            <person name="Borek D."/>
            <person name="Otwinowski Z."/>
            <person name="Grishin N.V."/>
        </authorList>
    </citation>
    <scope>NUCLEOTIDE SEQUENCE [LARGE SCALE GENOMIC DNA]</scope>
    <source>
        <strain evidence="7">CBS 109288 / IBT 7711</strain>
    </source>
</reference>